<gene>
    <name evidence="1" type="ORF">BCP12_131</name>
</gene>
<dbReference type="Proteomes" id="UP000246806">
    <property type="component" value="Genome"/>
</dbReference>
<dbReference type="EMBL" id="KX987999">
    <property type="protein sequence ID" value="AQN32543.1"/>
    <property type="molecule type" value="Genomic_DNA"/>
</dbReference>
<name>A0A2S0CSC5_9CAUD</name>
<organism evidence="1 2">
    <name type="scientific">Bacillus phage BCP12</name>
    <dbReference type="NCBI Taxonomy" id="1913122"/>
    <lineage>
        <taxon>Viruses</taxon>
        <taxon>Duplodnaviria</taxon>
        <taxon>Heunggongvirae</taxon>
        <taxon>Uroviricota</taxon>
        <taxon>Caudoviricetes</taxon>
        <taxon>Herelleviridae</taxon>
        <taxon>Bastillevirinae</taxon>
        <taxon>Tsarbombavirus</taxon>
        <taxon>Tsarbombavirus BCP78</taxon>
    </lineage>
</organism>
<evidence type="ECO:0000313" key="2">
    <source>
        <dbReference type="Proteomes" id="UP000246806"/>
    </source>
</evidence>
<proteinExistence type="predicted"/>
<protein>
    <submittedName>
        <fullName evidence="1">Uncharacterized protein</fullName>
    </submittedName>
</protein>
<reference evidence="1 2" key="1">
    <citation type="submission" date="2016-10" db="EMBL/GenBank/DDBJ databases">
        <title>Complete Genome Sequence of Bacillus Phage BCP12.</title>
        <authorList>
            <person name="Ghosh K."/>
            <person name="Kim K.-P."/>
        </authorList>
    </citation>
    <scope>NUCLEOTIDE SEQUENCE [LARGE SCALE GENOMIC DNA]</scope>
</reference>
<evidence type="ECO:0000313" key="1">
    <source>
        <dbReference type="EMBL" id="AQN32543.1"/>
    </source>
</evidence>
<accession>A0A2S0CSC5</accession>
<sequence>MFCGDLQISTEDEEITMLIDPQTGVVKHVYYTNATIQQVATFMTKAKAMYNKFMLSKEAERFKY</sequence>